<dbReference type="PANTHER" id="PTHR40866:SF1">
    <property type="entry name" value="BED-TYPE DOMAIN-CONTAINING PROTEIN"/>
    <property type="match status" value="1"/>
</dbReference>
<evidence type="ECO:0000256" key="5">
    <source>
        <dbReference type="SAM" id="Coils"/>
    </source>
</evidence>
<organism evidence="7 8">
    <name type="scientific">Phytophthora cactorum</name>
    <dbReference type="NCBI Taxonomy" id="29920"/>
    <lineage>
        <taxon>Eukaryota</taxon>
        <taxon>Sar</taxon>
        <taxon>Stramenopiles</taxon>
        <taxon>Oomycota</taxon>
        <taxon>Peronosporomycetes</taxon>
        <taxon>Peronosporales</taxon>
        <taxon>Peronosporaceae</taxon>
        <taxon>Phytophthora</taxon>
    </lineage>
</organism>
<keyword evidence="5" id="KW-0175">Coiled coil</keyword>
<evidence type="ECO:0000256" key="2">
    <source>
        <dbReference type="ARBA" id="ARBA00022771"/>
    </source>
</evidence>
<dbReference type="PANTHER" id="PTHR40866">
    <property type="entry name" value="BED-TYPE DOMAIN-CONTAINING PROTEIN"/>
    <property type="match status" value="1"/>
</dbReference>
<dbReference type="VEuPathDB" id="FungiDB:PC110_g5934"/>
<comment type="caution">
    <text evidence="7">The sequence shown here is derived from an EMBL/GenBank/DDBJ whole genome shotgun (WGS) entry which is preliminary data.</text>
</comment>
<dbReference type="PROSITE" id="PS50089">
    <property type="entry name" value="ZF_RING_2"/>
    <property type="match status" value="1"/>
</dbReference>
<dbReference type="InterPro" id="IPR017907">
    <property type="entry name" value="Znf_RING_CS"/>
</dbReference>
<dbReference type="PROSITE" id="PS00518">
    <property type="entry name" value="ZF_RING_1"/>
    <property type="match status" value="1"/>
</dbReference>
<dbReference type="FunFam" id="3.30.40.10:FF:000572">
    <property type="entry name" value="CDK-activating kinase assembly factor MAT1"/>
    <property type="match status" value="1"/>
</dbReference>
<reference evidence="7" key="1">
    <citation type="submission" date="2021-01" db="EMBL/GenBank/DDBJ databases">
        <title>Phytophthora aleatoria, a newly-described species from Pinus radiata is distinct from Phytophthora cactorum isolates based on comparative genomics.</title>
        <authorList>
            <person name="Mcdougal R."/>
            <person name="Panda P."/>
            <person name="Williams N."/>
            <person name="Studholme D.J."/>
        </authorList>
    </citation>
    <scope>NUCLEOTIDE SEQUENCE</scope>
    <source>
        <strain evidence="7">NZFS 3830</strain>
    </source>
</reference>
<dbReference type="VEuPathDB" id="FungiDB:PC110_g5933"/>
<evidence type="ECO:0000256" key="4">
    <source>
        <dbReference type="PROSITE-ProRule" id="PRU00175"/>
    </source>
</evidence>
<dbReference type="AlphaFoldDB" id="A0A8T1UMI8"/>
<dbReference type="Proteomes" id="UP000688947">
    <property type="component" value="Unassembled WGS sequence"/>
</dbReference>
<evidence type="ECO:0000313" key="7">
    <source>
        <dbReference type="EMBL" id="KAG6964537.1"/>
    </source>
</evidence>
<accession>A0A8T1UMI8</accession>
<proteinExistence type="predicted"/>
<evidence type="ECO:0000259" key="6">
    <source>
        <dbReference type="PROSITE" id="PS50089"/>
    </source>
</evidence>
<dbReference type="EMBL" id="JAENGZ010000231">
    <property type="protein sequence ID" value="KAG6964537.1"/>
    <property type="molecule type" value="Genomic_DNA"/>
</dbReference>
<protein>
    <recommendedName>
        <fullName evidence="6">RING-type domain-containing protein</fullName>
    </recommendedName>
</protein>
<dbReference type="GO" id="GO:0008270">
    <property type="term" value="F:zinc ion binding"/>
    <property type="evidence" value="ECO:0007669"/>
    <property type="project" value="UniProtKB-KW"/>
</dbReference>
<keyword evidence="2 4" id="KW-0863">Zinc-finger</keyword>
<name>A0A8T1UMI8_9STRA</name>
<evidence type="ECO:0000256" key="1">
    <source>
        <dbReference type="ARBA" id="ARBA00022723"/>
    </source>
</evidence>
<dbReference type="InterPro" id="IPR001841">
    <property type="entry name" value="Znf_RING"/>
</dbReference>
<dbReference type="InterPro" id="IPR015877">
    <property type="entry name" value="MAT1_centre"/>
</dbReference>
<keyword evidence="1" id="KW-0479">Metal-binding</keyword>
<keyword evidence="3" id="KW-0862">Zinc</keyword>
<sequence>MTAGDEADELALRCCVCGTSAEDDSNYLNTKMKMLISKCGHRFCDHCIKREFQHQREISCPACQKPVKKSQLQDKTIEELNFAKETSVRKKVTKDYNKTEDDFDTLEEYNDYLEMLENLVFDLVYGDEAEKAAAQKQWKQYRQENAIVIATNDAKKADEERRIAQLIAEQQRIAEERRQLQQKEDSQFAADLERQKAQLMEVALGERDESDVSKLRATTTAIPIDQAVTAEMEAAMMGFQPGVIGGPQPVPVPGGKRGPNFGVNESKKLRRQQQIAGGYDPDLHFKRNRTEACFGFVSETTQYRYEWLHWIVDRNLPISEVGNPLTRSMSRLKPVSSKTLKADMQKVAKNVGVLIEKEMGNFFGVMWDGWPHSSVHYVAIYGVFIVKGKRIDISMMALLVSDNCSTNQRIATLLELPLVGCASYRYNLAVNRYLAAYETELAGLNLLMVQLHHCNNAVELAKLTDLAPVKRNTTRWPSAFQMVLQYKRIRDAVRQFEAVEEHVSTGAAHKKLMGRLEHLKKRDIVCKTLQDEGTSMADVSLLFDQVTDDYPAMASYFRPNAKIVHTPVFEAALVKIANDSKLTTAEARAVERFVVEPSTSTGKR</sequence>
<dbReference type="Pfam" id="PF06391">
    <property type="entry name" value="MAT1"/>
    <property type="match status" value="1"/>
</dbReference>
<feature type="domain" description="RING-type" evidence="6">
    <location>
        <begin position="14"/>
        <end position="64"/>
    </location>
</feature>
<gene>
    <name evidence="7" type="ORF">JG687_00005924</name>
</gene>
<feature type="coiled-coil region" evidence="5">
    <location>
        <begin position="156"/>
        <end position="209"/>
    </location>
</feature>
<evidence type="ECO:0000313" key="8">
    <source>
        <dbReference type="Proteomes" id="UP000688947"/>
    </source>
</evidence>
<dbReference type="SMART" id="SM00184">
    <property type="entry name" value="RING"/>
    <property type="match status" value="1"/>
</dbReference>
<dbReference type="OrthoDB" id="5963at2759"/>
<evidence type="ECO:0000256" key="3">
    <source>
        <dbReference type="ARBA" id="ARBA00022833"/>
    </source>
</evidence>